<evidence type="ECO:0000259" key="2">
    <source>
        <dbReference type="PROSITE" id="PS51222"/>
    </source>
</evidence>
<dbReference type="Proteomes" id="UP001642487">
    <property type="component" value="Chromosome 6"/>
</dbReference>
<dbReference type="PANTHER" id="PTHR46444:SF19">
    <property type="entry name" value="OS02G0745600 PROTEIN"/>
    <property type="match status" value="1"/>
</dbReference>
<name>A0ABP0YX64_9ROSI</name>
<proteinExistence type="predicted"/>
<feature type="domain" description="DCD" evidence="2">
    <location>
        <begin position="1"/>
        <end position="111"/>
    </location>
</feature>
<sequence length="396" mass="45795">MFTFSNLRQLFLVGVVKSPPTFIKGHINASSFLRLIPSIHLSLPVSRSPNRRDRSFERLRVQVKFKIFKDCLPLPETVFKYAIKDNYEGHRKFRQELSSTQVKSLISLFHPIAKKPSAKKSHARPNVGIQSSFKSARTKEVVRSYPLEKPLSEVHYQPILETRPQHDVHHGQYDPFEPGWHVSHSQVQPRFLRIEAPARHVEPYHPRHIEPYHPEQAHEAYFPGESFRHPSESYASIRNTIETNNGDHRFVYGHQYHASQFMLDRDVTCTGYIPGYYRDVTCTGYIPGYYSQRPSPTALHTVAPLSQVRNRSPSPYRPQNRSPSPYRPQNRSPSPYRPQDRLTSPHYSYYSAVASQDRSGLYARQVTASSKLRYGESNLPSSSYYYSSAASRLSYR</sequence>
<evidence type="ECO:0000313" key="4">
    <source>
        <dbReference type="Proteomes" id="UP001642487"/>
    </source>
</evidence>
<organism evidence="3 4">
    <name type="scientific">Citrullus colocynthis</name>
    <name type="common">colocynth</name>
    <dbReference type="NCBI Taxonomy" id="252529"/>
    <lineage>
        <taxon>Eukaryota</taxon>
        <taxon>Viridiplantae</taxon>
        <taxon>Streptophyta</taxon>
        <taxon>Embryophyta</taxon>
        <taxon>Tracheophyta</taxon>
        <taxon>Spermatophyta</taxon>
        <taxon>Magnoliopsida</taxon>
        <taxon>eudicotyledons</taxon>
        <taxon>Gunneridae</taxon>
        <taxon>Pentapetalae</taxon>
        <taxon>rosids</taxon>
        <taxon>fabids</taxon>
        <taxon>Cucurbitales</taxon>
        <taxon>Cucurbitaceae</taxon>
        <taxon>Benincaseae</taxon>
        <taxon>Citrullus</taxon>
    </lineage>
</organism>
<dbReference type="PROSITE" id="PS51222">
    <property type="entry name" value="DCD"/>
    <property type="match status" value="1"/>
</dbReference>
<dbReference type="SMART" id="SM00767">
    <property type="entry name" value="DCD"/>
    <property type="match status" value="1"/>
</dbReference>
<dbReference type="InterPro" id="IPR013989">
    <property type="entry name" value="Dev_and_cell_death_domain"/>
</dbReference>
<dbReference type="EMBL" id="OZ021740">
    <property type="protein sequence ID" value="CAK9324522.1"/>
    <property type="molecule type" value="Genomic_DNA"/>
</dbReference>
<keyword evidence="4" id="KW-1185">Reference proteome</keyword>
<gene>
    <name evidence="3" type="ORF">CITCOLO1_LOCUS16760</name>
</gene>
<evidence type="ECO:0000256" key="1">
    <source>
        <dbReference type="SAM" id="MobiDB-lite"/>
    </source>
</evidence>
<reference evidence="3 4" key="1">
    <citation type="submission" date="2024-03" db="EMBL/GenBank/DDBJ databases">
        <authorList>
            <person name="Gkanogiannis A."/>
            <person name="Becerra Lopez-Lavalle L."/>
        </authorList>
    </citation>
    <scope>NUCLEOTIDE SEQUENCE [LARGE SCALE GENOMIC DNA]</scope>
</reference>
<dbReference type="Pfam" id="PF10539">
    <property type="entry name" value="Dev_Cell_Death"/>
    <property type="match status" value="1"/>
</dbReference>
<dbReference type="PANTHER" id="PTHR46444">
    <property type="entry name" value="DCD (DEVELOPMENT AND CELL DEATH) DOMAIN PROTEIN-RELATED"/>
    <property type="match status" value="1"/>
</dbReference>
<accession>A0ABP0YX64</accession>
<feature type="region of interest" description="Disordered" evidence="1">
    <location>
        <begin position="306"/>
        <end position="343"/>
    </location>
</feature>
<protein>
    <recommendedName>
        <fullName evidence="2">DCD domain-containing protein</fullName>
    </recommendedName>
</protein>
<evidence type="ECO:0000313" key="3">
    <source>
        <dbReference type="EMBL" id="CAK9324522.1"/>
    </source>
</evidence>
<feature type="compositionally biased region" description="Polar residues" evidence="1">
    <location>
        <begin position="307"/>
        <end position="333"/>
    </location>
</feature>